<dbReference type="EMBL" id="LIBB01000455">
    <property type="protein sequence ID" value="KRO69834.1"/>
    <property type="molecule type" value="Genomic_DNA"/>
</dbReference>
<evidence type="ECO:0000313" key="2">
    <source>
        <dbReference type="Proteomes" id="UP000051934"/>
    </source>
</evidence>
<protein>
    <submittedName>
        <fullName evidence="1">Uncharacterized protein</fullName>
    </submittedName>
</protein>
<proteinExistence type="predicted"/>
<reference evidence="1 2" key="1">
    <citation type="submission" date="2015-10" db="EMBL/GenBank/DDBJ databases">
        <title>Metagenome-Assembled Genomes uncover a global brackish microbiome.</title>
        <authorList>
            <person name="Hugerth L.W."/>
            <person name="Larsson J."/>
            <person name="Alneberg J."/>
            <person name="Lindh M.V."/>
            <person name="Legrand C."/>
            <person name="Pinhassi J."/>
            <person name="Andersson A.F."/>
        </authorList>
    </citation>
    <scope>NUCLEOTIDE SEQUENCE [LARGE SCALE GENOMIC DNA]</scope>
    <source>
        <strain evidence="1">BACL4 MAG-120507-bin80</strain>
    </source>
</reference>
<evidence type="ECO:0000313" key="1">
    <source>
        <dbReference type="EMBL" id="KRO69834.1"/>
    </source>
</evidence>
<comment type="caution">
    <text evidence="1">The sequence shown here is derived from an EMBL/GenBank/DDBJ whole genome shotgun (WGS) entry which is preliminary data.</text>
</comment>
<organism evidence="1 2">
    <name type="scientific">OM182 bacterium BACL3 MAG-120507-bin80</name>
    <dbReference type="NCBI Taxonomy" id="1655577"/>
    <lineage>
        <taxon>Bacteria</taxon>
        <taxon>Pseudomonadati</taxon>
        <taxon>Pseudomonadota</taxon>
        <taxon>Gammaproteobacteria</taxon>
        <taxon>OMG group</taxon>
        <taxon>OM182 clade</taxon>
    </lineage>
</organism>
<dbReference type="AlphaFoldDB" id="A0A0R2SBU1"/>
<dbReference type="Proteomes" id="UP000051934">
    <property type="component" value="Unassembled WGS sequence"/>
</dbReference>
<name>A0A0R2SBU1_9GAMM</name>
<gene>
    <name evidence="1" type="ORF">ABR69_09310</name>
</gene>
<sequence length="202" mass="22686">MPREIQCNQSMCVSTSNPTLKAGAASRRAMWTVAIFMLLSACASRQQVEWLPDLPDRAFFEAAYSEDSVNQTLQTREEYLGWIKSFYTGTLLYPTGWFDVQERVLSTSSPENVDAFGPRIEEMGRLIAAEWAKENSARAIDNRLLALWGATLQSATPGNQRLEVFDLVASDVRRLLSRELDKAAIADSRYDELLGLDSFGDF</sequence>
<accession>A0A0R2SBU1</accession>